<dbReference type="RefSeq" id="WP_194214434.1">
    <property type="nucleotide sequence ID" value="NZ_CP061205.1"/>
</dbReference>
<dbReference type="PROSITE" id="PS50005">
    <property type="entry name" value="TPR"/>
    <property type="match status" value="3"/>
</dbReference>
<proteinExistence type="predicted"/>
<dbReference type="EMBL" id="JBHRSL010000028">
    <property type="protein sequence ID" value="MFC3053747.1"/>
    <property type="molecule type" value="Genomic_DNA"/>
</dbReference>
<dbReference type="InterPro" id="IPR050498">
    <property type="entry name" value="Ycf3"/>
</dbReference>
<dbReference type="Pfam" id="PF13432">
    <property type="entry name" value="TPR_16"/>
    <property type="match status" value="1"/>
</dbReference>
<evidence type="ECO:0000256" key="3">
    <source>
        <dbReference type="PROSITE-ProRule" id="PRU00339"/>
    </source>
</evidence>
<organism evidence="4 5">
    <name type="scientific">Kordiimonas pumila</name>
    <dbReference type="NCBI Taxonomy" id="2161677"/>
    <lineage>
        <taxon>Bacteria</taxon>
        <taxon>Pseudomonadati</taxon>
        <taxon>Pseudomonadota</taxon>
        <taxon>Alphaproteobacteria</taxon>
        <taxon>Kordiimonadales</taxon>
        <taxon>Kordiimonadaceae</taxon>
        <taxon>Kordiimonas</taxon>
    </lineage>
</organism>
<keyword evidence="2 3" id="KW-0802">TPR repeat</keyword>
<sequence length="522" mass="59234">MARADFKKFYNRGRQLAQKNRFSDAIAAFETALEVKPGDPDTIFQLGNMSKAMHFYDMAIKWYDVASSLKPDSIEIAFNRAHALQLTGRNNEALQAYADVAPLMHSDPMLWNNLGTLYQQMSLTADAIDALERAVSLKPAYYDAWNNLGLSYFIARTVPRHAGKWTEAFEKAERGYAKDPHFHVNRATCYFWDGYYSKGWADYAFRHDPKIKSSVKYDHTIPWWKGEDLTGKTILIGEEQGIGDQITFISAVADIAATAKKVIVEVNPKIISLVQRSLPNVDVIKAKAETIDLKRHHAYDWLTEPVDFFAPLGDAFYYSKPSLDTFRAKKPFLIADPALKKNWAERLLKLNTKPKVGISWRSSKMTGERQGGYFDLEMLLPFLEKMSDFQFVNIQYGDCTDELAAMPKRADGTDLIISYADLDLFDDIEGTAALIESLDFVISVRNTQACFAGGLGKKTITYHGSFMQFGRHYTDPVYPYLLATYPHENELPILTQLENALCHFDTTYHLCEQQDETTLAAL</sequence>
<evidence type="ECO:0000313" key="5">
    <source>
        <dbReference type="Proteomes" id="UP001595444"/>
    </source>
</evidence>
<dbReference type="Proteomes" id="UP001595444">
    <property type="component" value="Unassembled WGS sequence"/>
</dbReference>
<keyword evidence="1" id="KW-0677">Repeat</keyword>
<dbReference type="Gene3D" id="1.25.40.10">
    <property type="entry name" value="Tetratricopeptide repeat domain"/>
    <property type="match status" value="2"/>
</dbReference>
<evidence type="ECO:0000256" key="2">
    <source>
        <dbReference type="ARBA" id="ARBA00022803"/>
    </source>
</evidence>
<accession>A0ABV7D986</accession>
<name>A0ABV7D986_9PROT</name>
<dbReference type="InterPro" id="IPR011990">
    <property type="entry name" value="TPR-like_helical_dom_sf"/>
</dbReference>
<gene>
    <name evidence="4" type="ORF">ACFOKA_17745</name>
</gene>
<reference evidence="5" key="1">
    <citation type="journal article" date="2019" name="Int. J. Syst. Evol. Microbiol.">
        <title>The Global Catalogue of Microorganisms (GCM) 10K type strain sequencing project: providing services to taxonomists for standard genome sequencing and annotation.</title>
        <authorList>
            <consortium name="The Broad Institute Genomics Platform"/>
            <consortium name="The Broad Institute Genome Sequencing Center for Infectious Disease"/>
            <person name="Wu L."/>
            <person name="Ma J."/>
        </authorList>
    </citation>
    <scope>NUCLEOTIDE SEQUENCE [LARGE SCALE GENOMIC DNA]</scope>
    <source>
        <strain evidence="5">KCTC 62164</strain>
    </source>
</reference>
<evidence type="ECO:0000256" key="1">
    <source>
        <dbReference type="ARBA" id="ARBA00022737"/>
    </source>
</evidence>
<dbReference type="SUPFAM" id="SSF53756">
    <property type="entry name" value="UDP-Glycosyltransferase/glycogen phosphorylase"/>
    <property type="match status" value="1"/>
</dbReference>
<feature type="repeat" description="TPR" evidence="3">
    <location>
        <begin position="6"/>
        <end position="39"/>
    </location>
</feature>
<protein>
    <submittedName>
        <fullName evidence="4">Tetratricopeptide repeat protein</fullName>
    </submittedName>
</protein>
<dbReference type="SMART" id="SM00028">
    <property type="entry name" value="TPR"/>
    <property type="match status" value="5"/>
</dbReference>
<dbReference type="InterPro" id="IPR019734">
    <property type="entry name" value="TPR_rpt"/>
</dbReference>
<comment type="caution">
    <text evidence="4">The sequence shown here is derived from an EMBL/GenBank/DDBJ whole genome shotgun (WGS) entry which is preliminary data.</text>
</comment>
<dbReference type="SUPFAM" id="SSF48452">
    <property type="entry name" value="TPR-like"/>
    <property type="match status" value="1"/>
</dbReference>
<dbReference type="PANTHER" id="PTHR44858:SF1">
    <property type="entry name" value="UDP-N-ACETYLGLUCOSAMINE--PEPTIDE N-ACETYLGLUCOSAMINYLTRANSFERASE SPINDLY-RELATED"/>
    <property type="match status" value="1"/>
</dbReference>
<dbReference type="PANTHER" id="PTHR44858">
    <property type="entry name" value="TETRATRICOPEPTIDE REPEAT PROTEIN 6"/>
    <property type="match status" value="1"/>
</dbReference>
<keyword evidence="5" id="KW-1185">Reference proteome</keyword>
<feature type="repeat" description="TPR" evidence="3">
    <location>
        <begin position="40"/>
        <end position="73"/>
    </location>
</feature>
<feature type="repeat" description="TPR" evidence="3">
    <location>
        <begin position="108"/>
        <end position="141"/>
    </location>
</feature>
<evidence type="ECO:0000313" key="4">
    <source>
        <dbReference type="EMBL" id="MFC3053747.1"/>
    </source>
</evidence>